<feature type="domain" description="CarD-like/TRCF RNAP-interacting" evidence="1">
    <location>
        <begin position="6"/>
        <end position="117"/>
    </location>
</feature>
<protein>
    <submittedName>
        <fullName evidence="2">CarD family transcriptional regulator</fullName>
    </submittedName>
</protein>
<dbReference type="Gene3D" id="1.20.58.1290">
    <property type="entry name" value="CarD-like, C-terminal domain"/>
    <property type="match status" value="1"/>
</dbReference>
<proteinExistence type="predicted"/>
<dbReference type="SMART" id="SM01058">
    <property type="entry name" value="CarD_TRCF"/>
    <property type="match status" value="1"/>
</dbReference>
<reference evidence="3" key="1">
    <citation type="submission" date="2018-11" db="EMBL/GenBank/DDBJ databases">
        <title>Phylogenetic, genomic, and biogeographic characterization of a novel and ubiquitous marine invertebrate-associated Rickettsiales parasite, Candidatus Marinoinvertebrata rohwerii, gen. nov., sp. nov.</title>
        <authorList>
            <person name="Klinges J.G."/>
            <person name="Rosales S.M."/>
            <person name="Mcminds R."/>
            <person name="Shaver E.C."/>
            <person name="Shantz A."/>
            <person name="Peters E.C."/>
            <person name="Burkepile D.E."/>
            <person name="Silliman B.R."/>
            <person name="Vega Thurber R.L."/>
        </authorList>
    </citation>
    <scope>NUCLEOTIDE SEQUENCE [LARGE SCALE GENOMIC DNA]</scope>
    <source>
        <strain evidence="3">a_cerv_44</strain>
    </source>
</reference>
<comment type="caution">
    <text evidence="2">The sequence shown here is derived from an EMBL/GenBank/DDBJ whole genome shotgun (WGS) entry which is preliminary data.</text>
</comment>
<dbReference type="OrthoDB" id="9786074at2"/>
<dbReference type="Proteomes" id="UP000279470">
    <property type="component" value="Unassembled WGS sequence"/>
</dbReference>
<dbReference type="InterPro" id="IPR036101">
    <property type="entry name" value="CarD-like/TRCF_RID_sf"/>
</dbReference>
<keyword evidence="3" id="KW-1185">Reference proteome</keyword>
<gene>
    <name evidence="2" type="ORF">EIC27_02590</name>
</gene>
<dbReference type="AlphaFoldDB" id="A0A3R9XQU0"/>
<dbReference type="GO" id="GO:0009303">
    <property type="term" value="P:rRNA transcription"/>
    <property type="evidence" value="ECO:0007669"/>
    <property type="project" value="TreeGrafter"/>
</dbReference>
<dbReference type="SUPFAM" id="SSF141259">
    <property type="entry name" value="CarD-like"/>
    <property type="match status" value="1"/>
</dbReference>
<dbReference type="RefSeq" id="WP_126044594.1">
    <property type="nucleotide sequence ID" value="NZ_RXFM01000026.1"/>
</dbReference>
<evidence type="ECO:0000259" key="1">
    <source>
        <dbReference type="SMART" id="SM01058"/>
    </source>
</evidence>
<accession>A0A3R9XQU0</accession>
<dbReference type="InterPro" id="IPR042215">
    <property type="entry name" value="CarD-like_C"/>
</dbReference>
<organism evidence="2 3">
    <name type="scientific">Candidatus Aquarickettsia rohweri</name>
    <dbReference type="NCBI Taxonomy" id="2602574"/>
    <lineage>
        <taxon>Bacteria</taxon>
        <taxon>Pseudomonadati</taxon>
        <taxon>Pseudomonadota</taxon>
        <taxon>Alphaproteobacteria</taxon>
        <taxon>Rickettsiales</taxon>
        <taxon>Candidatus Midichloriaceae</taxon>
        <taxon>Candidatus Aquarickettsia</taxon>
    </lineage>
</organism>
<dbReference type="PANTHER" id="PTHR38447">
    <property type="entry name" value="TRANSCRIPTION FACTOR YDEB-RELATED"/>
    <property type="match status" value="1"/>
</dbReference>
<evidence type="ECO:0000313" key="3">
    <source>
        <dbReference type="Proteomes" id="UP000279470"/>
    </source>
</evidence>
<dbReference type="Pfam" id="PF21095">
    <property type="entry name" value="CarD_C"/>
    <property type="match status" value="1"/>
</dbReference>
<dbReference type="Gene3D" id="2.40.10.170">
    <property type="match status" value="1"/>
</dbReference>
<sequence length="165" mass="18681">MSKQYSFNIGDSVVYPTHGVGKILSEEVDNYGGIEIKVYVITFENNNMTLRIPQSRATKVGLRPLCSNEFLNKALDVLSGKKIKLNKGMWSKRVQQYETKINSGNVIAIAEVIKELHSNVEKSERSYSEKIIYNDALERLAGEYAAMCKVELEEAINKINDKLNF</sequence>
<dbReference type="InterPro" id="IPR003711">
    <property type="entry name" value="CarD-like/TRCF_RID"/>
</dbReference>
<dbReference type="InterPro" id="IPR052531">
    <property type="entry name" value="CarD-like_regulator"/>
</dbReference>
<dbReference type="InterPro" id="IPR048792">
    <property type="entry name" value="CarD_C"/>
</dbReference>
<dbReference type="PANTHER" id="PTHR38447:SF1">
    <property type="entry name" value="RNA POLYMERASE-BINDING TRANSCRIPTION FACTOR CARD"/>
    <property type="match status" value="1"/>
</dbReference>
<dbReference type="EMBL" id="RXFM01000026">
    <property type="protein sequence ID" value="RST68521.1"/>
    <property type="molecule type" value="Genomic_DNA"/>
</dbReference>
<dbReference type="Pfam" id="PF02559">
    <property type="entry name" value="CarD_TRCF_RID"/>
    <property type="match status" value="1"/>
</dbReference>
<name>A0A3R9XQU0_9RICK</name>
<evidence type="ECO:0000313" key="2">
    <source>
        <dbReference type="EMBL" id="RST68521.1"/>
    </source>
</evidence>